<dbReference type="OrthoDB" id="6154567at2759"/>
<evidence type="ECO:0000313" key="1">
    <source>
        <dbReference type="EMBL" id="CAC5371324.1"/>
    </source>
</evidence>
<dbReference type="EMBL" id="CACVKT020001754">
    <property type="protein sequence ID" value="CAC5371324.1"/>
    <property type="molecule type" value="Genomic_DNA"/>
</dbReference>
<dbReference type="InterPro" id="IPR036691">
    <property type="entry name" value="Endo/exonu/phosph_ase_sf"/>
</dbReference>
<protein>
    <recommendedName>
        <fullName evidence="3">Endonuclease/exonuclease/phosphatase domain-containing protein</fullName>
    </recommendedName>
</protein>
<sequence>MPQKLAEEVHSFWTFDGRTYAKKTQDSAKAMVKNIEELTTYCRRTPSPKPSNFISNFIPLQSYLRNSSYAYQDICVKRRKYLEFGASELIRFEVFIPNFKLLICAVYRQPGNGTDFWNSFDYSIEQALNFTKNVLITDDLNVDLLTECNHRRNEIIQYNMTNIIEEPTRFGPLLDPILISNDNISIDIEVIQVDRAISDHDATLVHLKIPFLNKKSYTRNVWLYKHAEFISLNGDIDNYDWEVLLSERFTHKYL</sequence>
<gene>
    <name evidence="1" type="ORF">MCOR_9822</name>
</gene>
<evidence type="ECO:0008006" key="3">
    <source>
        <dbReference type="Google" id="ProtNLM"/>
    </source>
</evidence>
<dbReference type="SUPFAM" id="SSF56219">
    <property type="entry name" value="DNase I-like"/>
    <property type="match status" value="1"/>
</dbReference>
<evidence type="ECO:0000313" key="2">
    <source>
        <dbReference type="Proteomes" id="UP000507470"/>
    </source>
</evidence>
<accession>A0A6J8AP61</accession>
<organism evidence="1 2">
    <name type="scientific">Mytilus coruscus</name>
    <name type="common">Sea mussel</name>
    <dbReference type="NCBI Taxonomy" id="42192"/>
    <lineage>
        <taxon>Eukaryota</taxon>
        <taxon>Metazoa</taxon>
        <taxon>Spiralia</taxon>
        <taxon>Lophotrochozoa</taxon>
        <taxon>Mollusca</taxon>
        <taxon>Bivalvia</taxon>
        <taxon>Autobranchia</taxon>
        <taxon>Pteriomorphia</taxon>
        <taxon>Mytilida</taxon>
        <taxon>Mytiloidea</taxon>
        <taxon>Mytilidae</taxon>
        <taxon>Mytilinae</taxon>
        <taxon>Mytilus</taxon>
    </lineage>
</organism>
<dbReference type="AlphaFoldDB" id="A0A6J8AP61"/>
<reference evidence="1 2" key="1">
    <citation type="submission" date="2020-06" db="EMBL/GenBank/DDBJ databases">
        <authorList>
            <person name="Li R."/>
            <person name="Bekaert M."/>
        </authorList>
    </citation>
    <scope>NUCLEOTIDE SEQUENCE [LARGE SCALE GENOMIC DNA]</scope>
    <source>
        <strain evidence="2">wild</strain>
    </source>
</reference>
<name>A0A6J8AP61_MYTCO</name>
<proteinExistence type="predicted"/>
<dbReference type="Gene3D" id="3.60.10.10">
    <property type="entry name" value="Endonuclease/exonuclease/phosphatase"/>
    <property type="match status" value="1"/>
</dbReference>
<keyword evidence="2" id="KW-1185">Reference proteome</keyword>
<dbReference type="Proteomes" id="UP000507470">
    <property type="component" value="Unassembled WGS sequence"/>
</dbReference>